<protein>
    <submittedName>
        <fullName evidence="1">Uncharacterized protein</fullName>
    </submittedName>
</protein>
<sequence>MMISFFILCILLVISFDISLSVYPAKGGVPIEAKQGTHDHIQFENIPDEENYYTHEDVYYVSGEVSPPVDYNDISENYKKKMINFDDIEKINNLKNLNRTSTFQNMQKVYYENNTYNSQLNKSIKKILSIALNVPIHEIKLHDINMLLKKWRQVNKEKKNLTKTYNNEYYFKTVKMHDPHLDRAINTDRTAELATHTGVKNIYNESFISADYLLQLTF</sequence>
<dbReference type="EMBL" id="CM043776">
    <property type="protein sequence ID" value="KAI4838911.1"/>
    <property type="molecule type" value="Genomic_DNA"/>
</dbReference>
<dbReference type="Proteomes" id="UP001056978">
    <property type="component" value="Chromosome 8"/>
</dbReference>
<evidence type="ECO:0000313" key="2">
    <source>
        <dbReference type="Proteomes" id="UP001056978"/>
    </source>
</evidence>
<keyword evidence="2" id="KW-1185">Reference proteome</keyword>
<comment type="caution">
    <text evidence="1">The sequence shown here is derived from an EMBL/GenBank/DDBJ whole genome shotgun (WGS) entry which is preliminary data.</text>
</comment>
<accession>A0ACB9YA24</accession>
<organism evidence="1 2">
    <name type="scientific">Plasmodium brasilianum</name>
    <dbReference type="NCBI Taxonomy" id="5824"/>
    <lineage>
        <taxon>Eukaryota</taxon>
        <taxon>Sar</taxon>
        <taxon>Alveolata</taxon>
        <taxon>Apicomplexa</taxon>
        <taxon>Aconoidasida</taxon>
        <taxon>Haemosporida</taxon>
        <taxon>Plasmodiidae</taxon>
        <taxon>Plasmodium</taxon>
        <taxon>Plasmodium (Plasmodium)</taxon>
    </lineage>
</organism>
<gene>
    <name evidence="1" type="ORF">MKS88_002422</name>
</gene>
<proteinExistence type="predicted"/>
<name>A0ACB9YA24_PLABR</name>
<reference evidence="1" key="1">
    <citation type="submission" date="2022-06" db="EMBL/GenBank/DDBJ databases">
        <title>The First Complete Genome of the Simian Malaria Parasite Plasmodium brasilianum.</title>
        <authorList>
            <person name="Bajic M."/>
            <person name="Ravishankar S."/>
        </authorList>
    </citation>
    <scope>NUCLEOTIDE SEQUENCE</scope>
    <source>
        <strain evidence="1">Bolivian I</strain>
    </source>
</reference>
<evidence type="ECO:0000313" key="1">
    <source>
        <dbReference type="EMBL" id="KAI4838911.1"/>
    </source>
</evidence>